<evidence type="ECO:0000313" key="10">
    <source>
        <dbReference type="Proteomes" id="UP001198242"/>
    </source>
</evidence>
<comment type="similarity">
    <text evidence="7">Belongs to the binding-protein-dependent transport system permease family.</text>
</comment>
<evidence type="ECO:0000256" key="5">
    <source>
        <dbReference type="ARBA" id="ARBA00022989"/>
    </source>
</evidence>
<feature type="transmembrane region" description="Helical" evidence="7">
    <location>
        <begin position="95"/>
        <end position="115"/>
    </location>
</feature>
<evidence type="ECO:0000259" key="8">
    <source>
        <dbReference type="PROSITE" id="PS50928"/>
    </source>
</evidence>
<protein>
    <submittedName>
        <fullName evidence="9">ABC transporter permease subunit</fullName>
    </submittedName>
</protein>
<dbReference type="InterPro" id="IPR050809">
    <property type="entry name" value="UgpAE/MalFG_permease"/>
</dbReference>
<dbReference type="Proteomes" id="UP001198242">
    <property type="component" value="Unassembled WGS sequence"/>
</dbReference>
<dbReference type="Gene3D" id="1.10.3720.10">
    <property type="entry name" value="MetI-like"/>
    <property type="match status" value="1"/>
</dbReference>
<dbReference type="CDD" id="cd06261">
    <property type="entry name" value="TM_PBP2"/>
    <property type="match status" value="1"/>
</dbReference>
<evidence type="ECO:0000256" key="4">
    <source>
        <dbReference type="ARBA" id="ARBA00022692"/>
    </source>
</evidence>
<feature type="transmembrane region" description="Helical" evidence="7">
    <location>
        <begin position="284"/>
        <end position="309"/>
    </location>
</feature>
<dbReference type="SUPFAM" id="SSF161098">
    <property type="entry name" value="MetI-like"/>
    <property type="match status" value="1"/>
</dbReference>
<dbReference type="PROSITE" id="PS50928">
    <property type="entry name" value="ABC_TM1"/>
    <property type="match status" value="1"/>
</dbReference>
<dbReference type="PANTHER" id="PTHR43227">
    <property type="entry name" value="BLL4140 PROTEIN"/>
    <property type="match status" value="1"/>
</dbReference>
<accession>A0AAE3J8V9</accession>
<evidence type="ECO:0000256" key="1">
    <source>
        <dbReference type="ARBA" id="ARBA00004651"/>
    </source>
</evidence>
<reference evidence="9 10" key="1">
    <citation type="submission" date="2021-10" db="EMBL/GenBank/DDBJ databases">
        <title>Anaerobic single-cell dispensing facilitates the cultivation of human gut bacteria.</title>
        <authorList>
            <person name="Afrizal A."/>
        </authorList>
    </citation>
    <scope>NUCLEOTIDE SEQUENCE [LARGE SCALE GENOMIC DNA]</scope>
    <source>
        <strain evidence="9 10">CLA-AA-H232</strain>
    </source>
</reference>
<keyword evidence="4 7" id="KW-0812">Transmembrane</keyword>
<comment type="caution">
    <text evidence="9">The sequence shown here is derived from an EMBL/GenBank/DDBJ whole genome shotgun (WGS) entry which is preliminary data.</text>
</comment>
<evidence type="ECO:0000256" key="3">
    <source>
        <dbReference type="ARBA" id="ARBA00022475"/>
    </source>
</evidence>
<dbReference type="InterPro" id="IPR035906">
    <property type="entry name" value="MetI-like_sf"/>
</dbReference>
<evidence type="ECO:0000256" key="7">
    <source>
        <dbReference type="RuleBase" id="RU363032"/>
    </source>
</evidence>
<feature type="domain" description="ABC transmembrane type-1" evidence="8">
    <location>
        <begin position="87"/>
        <end position="305"/>
    </location>
</feature>
<dbReference type="Pfam" id="PF00528">
    <property type="entry name" value="BPD_transp_1"/>
    <property type="match status" value="1"/>
</dbReference>
<dbReference type="InterPro" id="IPR000515">
    <property type="entry name" value="MetI-like"/>
</dbReference>
<name>A0AAE3J8V9_9FIRM</name>
<evidence type="ECO:0000313" key="9">
    <source>
        <dbReference type="EMBL" id="MCC2209200.1"/>
    </source>
</evidence>
<gene>
    <name evidence="9" type="ORF">LKE05_00080</name>
</gene>
<evidence type="ECO:0000256" key="2">
    <source>
        <dbReference type="ARBA" id="ARBA00022448"/>
    </source>
</evidence>
<keyword evidence="3" id="KW-1003">Cell membrane</keyword>
<dbReference type="GO" id="GO:0055085">
    <property type="term" value="P:transmembrane transport"/>
    <property type="evidence" value="ECO:0007669"/>
    <property type="project" value="InterPro"/>
</dbReference>
<evidence type="ECO:0000256" key="6">
    <source>
        <dbReference type="ARBA" id="ARBA00023136"/>
    </source>
</evidence>
<feature type="transmembrane region" description="Helical" evidence="7">
    <location>
        <begin position="127"/>
        <end position="147"/>
    </location>
</feature>
<keyword evidence="10" id="KW-1185">Reference proteome</keyword>
<keyword evidence="2 7" id="KW-0813">Transport</keyword>
<organism evidence="9 10">
    <name type="scientific">Hominilimicola fabiformis</name>
    <dbReference type="NCBI Taxonomy" id="2885356"/>
    <lineage>
        <taxon>Bacteria</taxon>
        <taxon>Bacillati</taxon>
        <taxon>Bacillota</taxon>
        <taxon>Clostridia</taxon>
        <taxon>Eubacteriales</taxon>
        <taxon>Oscillospiraceae</taxon>
        <taxon>Hominilimicola</taxon>
    </lineage>
</organism>
<dbReference type="GO" id="GO:0005886">
    <property type="term" value="C:plasma membrane"/>
    <property type="evidence" value="ECO:0007669"/>
    <property type="project" value="UniProtKB-SubCell"/>
</dbReference>
<feature type="transmembrane region" description="Helical" evidence="7">
    <location>
        <begin position="222"/>
        <end position="240"/>
    </location>
</feature>
<dbReference type="EMBL" id="JAJEQM010000001">
    <property type="protein sequence ID" value="MCC2209200.1"/>
    <property type="molecule type" value="Genomic_DNA"/>
</dbReference>
<keyword evidence="6 7" id="KW-0472">Membrane</keyword>
<keyword evidence="5 7" id="KW-1133">Transmembrane helix</keyword>
<comment type="subcellular location">
    <subcellularLocation>
        <location evidence="1 7">Cell membrane</location>
        <topology evidence="1 7">Multi-pass membrane protein</topology>
    </subcellularLocation>
</comment>
<sequence>MKTTKVVLQTHTIKRTSLIENLKKHWQLFLFLILPLLYIIIFAYGPMMGLQIAFKDFDAAKGVWGSPWVGLKHFKNFISSYQFARVLKNTLVTSVYSLVARFPVPILLALSINIMRNKRFKKATQMIVYVPHFISVVVLVGMVNQFFNPFVGLYGNIYKMMFGTNAPDLLSSPTSFLHLYVWSGVWQNMGWDSIIYLAALSSVSPDLHEAAQMDGASRLRRVISIDLPAIMPTIILLLIINAGQVMNLGFEKIYLMQNDVNLRLSEVISTYVYKVGISASGGNYSYATAIGMFNSIINFILVSTVNWLANKYGDTSLW</sequence>
<proteinExistence type="inferred from homology"/>
<feature type="transmembrane region" description="Helical" evidence="7">
    <location>
        <begin position="28"/>
        <end position="47"/>
    </location>
</feature>
<dbReference type="RefSeq" id="WP_308455602.1">
    <property type="nucleotide sequence ID" value="NZ_JAJEQM010000001.1"/>
</dbReference>
<dbReference type="AlphaFoldDB" id="A0AAE3J8V9"/>
<dbReference type="PANTHER" id="PTHR43227:SF11">
    <property type="entry name" value="BLL4140 PROTEIN"/>
    <property type="match status" value="1"/>
</dbReference>